<sequence length="451" mass="49178">MNTCRVFVPYGALGTGIAEESFDAGVRMKPDVIACDAGSTDSGPYYLGTGEGKYARDSVKEDLRRMVKAGHWLQAPVLVGSAGTCGTDGGVDGLADICREICKEEGIPAKLAKIYTQQNADMLEAKDREHKIFPLAGAPQTDGTVFEQCTNIVALAGAEPFQEALLRKADIVLCGRATDTAIIAAMPLLRGCHEGGAWHGAKLAECGALCTTNPSGGGVFLTFDELGFTIEPTSGDSCCTKYSVSAHMLYENADPFCLREPSGELDTKNAVYEELDERRVRVTGSVFKHKPYTVKLEGAALAGYQTVTIVGIQDRRVMKDPELWIGNLKQFVESKIRKYQIPETDYNVDFKLYGWSAVSGTKPPEGYVPRELGLVMTVTAKTQALATGVAKMYNPYLLHFPVNLKEQLPTFAFPYSPAETERGPVYEFKLLHAVEVENPLELFRIEMVVIS</sequence>
<dbReference type="InterPro" id="IPR010839">
    <property type="entry name" value="AtuA_N"/>
</dbReference>
<accession>A0A413FD56</accession>
<dbReference type="EMBL" id="QSBM01000012">
    <property type="protein sequence ID" value="RGX27799.1"/>
    <property type="molecule type" value="Genomic_DNA"/>
</dbReference>
<protein>
    <submittedName>
        <fullName evidence="2">Acyclic terpene utilization AtuA family protein</fullName>
    </submittedName>
</protein>
<organism evidence="2 3">
    <name type="scientific">Enterocloster asparagiformis</name>
    <dbReference type="NCBI Taxonomy" id="333367"/>
    <lineage>
        <taxon>Bacteria</taxon>
        <taxon>Bacillati</taxon>
        <taxon>Bacillota</taxon>
        <taxon>Clostridia</taxon>
        <taxon>Lachnospirales</taxon>
        <taxon>Lachnospiraceae</taxon>
        <taxon>Enterocloster</taxon>
    </lineage>
</organism>
<dbReference type="AlphaFoldDB" id="A0A413FD56"/>
<comment type="caution">
    <text evidence="2">The sequence shown here is derived from an EMBL/GenBank/DDBJ whole genome shotgun (WGS) entry which is preliminary data.</text>
</comment>
<dbReference type="RefSeq" id="WP_007708237.1">
    <property type="nucleotide sequence ID" value="NZ_JAWRJJ010000135.1"/>
</dbReference>
<evidence type="ECO:0000313" key="3">
    <source>
        <dbReference type="Proteomes" id="UP000283880"/>
    </source>
</evidence>
<dbReference type="Proteomes" id="UP000283880">
    <property type="component" value="Unassembled WGS sequence"/>
</dbReference>
<reference evidence="2 3" key="1">
    <citation type="submission" date="2018-08" db="EMBL/GenBank/DDBJ databases">
        <title>A genome reference for cultivated species of the human gut microbiota.</title>
        <authorList>
            <person name="Zou Y."/>
            <person name="Xue W."/>
            <person name="Luo G."/>
        </authorList>
    </citation>
    <scope>NUCLEOTIDE SEQUENCE [LARGE SCALE GENOMIC DNA]</scope>
    <source>
        <strain evidence="2 3">AF04-15</strain>
    </source>
</reference>
<proteinExistence type="predicted"/>
<dbReference type="Pfam" id="PF07287">
    <property type="entry name" value="AtuA"/>
    <property type="match status" value="1"/>
</dbReference>
<evidence type="ECO:0000313" key="2">
    <source>
        <dbReference type="EMBL" id="RGX27799.1"/>
    </source>
</evidence>
<gene>
    <name evidence="2" type="ORF">DWV29_15790</name>
</gene>
<evidence type="ECO:0000259" key="1">
    <source>
        <dbReference type="Pfam" id="PF07287"/>
    </source>
</evidence>
<dbReference type="OrthoDB" id="9763456at2"/>
<name>A0A413FD56_9FIRM</name>
<feature type="domain" description="Acyclic terpene utilisation N-terminal" evidence="1">
    <location>
        <begin position="92"/>
        <end position="397"/>
    </location>
</feature>